<dbReference type="Pfam" id="PF00682">
    <property type="entry name" value="HMGL-like"/>
    <property type="match status" value="1"/>
</dbReference>
<name>A0A934KMQ9_9BACT</name>
<dbReference type="PANTHER" id="PTHR42738:SF7">
    <property type="entry name" value="HYDROXYMETHYLGLUTARYL-COA LYASE"/>
    <property type="match status" value="1"/>
</dbReference>
<feature type="domain" description="Pyruvate carboxyltransferase" evidence="4">
    <location>
        <begin position="4"/>
        <end position="271"/>
    </location>
</feature>
<dbReference type="AlphaFoldDB" id="A0A934KMQ9"/>
<proteinExistence type="inferred from homology"/>
<dbReference type="NCBIfam" id="NF004283">
    <property type="entry name" value="PRK05692.1"/>
    <property type="match status" value="1"/>
</dbReference>
<evidence type="ECO:0000259" key="4">
    <source>
        <dbReference type="PROSITE" id="PS50991"/>
    </source>
</evidence>
<comment type="similarity">
    <text evidence="1">Belongs to the HMG-CoA lyase family.</text>
</comment>
<evidence type="ECO:0000256" key="2">
    <source>
        <dbReference type="ARBA" id="ARBA00022723"/>
    </source>
</evidence>
<dbReference type="GO" id="GO:0046872">
    <property type="term" value="F:metal ion binding"/>
    <property type="evidence" value="ECO:0007669"/>
    <property type="project" value="UniProtKB-KW"/>
</dbReference>
<keyword evidence="2" id="KW-0479">Metal-binding</keyword>
<keyword evidence="3 5" id="KW-0456">Lyase</keyword>
<evidence type="ECO:0000313" key="5">
    <source>
        <dbReference type="EMBL" id="MBJ7609708.1"/>
    </source>
</evidence>
<protein>
    <submittedName>
        <fullName evidence="5">Hydroxymethylglutaryl-CoA lyase</fullName>
    </submittedName>
</protein>
<dbReference type="InterPro" id="IPR013785">
    <property type="entry name" value="Aldolase_TIM"/>
</dbReference>
<dbReference type="GO" id="GO:0046951">
    <property type="term" value="P:ketone body biosynthetic process"/>
    <property type="evidence" value="ECO:0007669"/>
    <property type="project" value="TreeGrafter"/>
</dbReference>
<dbReference type="PROSITE" id="PS50991">
    <property type="entry name" value="PYR_CT"/>
    <property type="match status" value="1"/>
</dbReference>
<organism evidence="5 6">
    <name type="scientific">Candidatus Amunia macphersoniae</name>
    <dbReference type="NCBI Taxonomy" id="3127014"/>
    <lineage>
        <taxon>Bacteria</taxon>
        <taxon>Bacillati</taxon>
        <taxon>Candidatus Dormiibacterota</taxon>
        <taxon>Candidatus Dormibacteria</taxon>
        <taxon>Candidatus Aeolococcales</taxon>
        <taxon>Candidatus Aeolococcaceae</taxon>
        <taxon>Candidatus Amunia</taxon>
    </lineage>
</organism>
<reference evidence="5 6" key="1">
    <citation type="submission" date="2020-10" db="EMBL/GenBank/DDBJ databases">
        <title>Ca. Dormibacterota MAGs.</title>
        <authorList>
            <person name="Montgomery K."/>
        </authorList>
    </citation>
    <scope>NUCLEOTIDE SEQUENCE [LARGE SCALE GENOMIC DNA]</scope>
    <source>
        <strain evidence="5">Mitchell_Peninsula_5</strain>
    </source>
</reference>
<dbReference type="InterPro" id="IPR043594">
    <property type="entry name" value="HMGL"/>
</dbReference>
<evidence type="ECO:0000256" key="3">
    <source>
        <dbReference type="ARBA" id="ARBA00023239"/>
    </source>
</evidence>
<dbReference type="GO" id="GO:0004419">
    <property type="term" value="F:hydroxymethylglutaryl-CoA lyase activity"/>
    <property type="evidence" value="ECO:0007669"/>
    <property type="project" value="TreeGrafter"/>
</dbReference>
<dbReference type="CDD" id="cd07938">
    <property type="entry name" value="DRE_TIM_HMGL"/>
    <property type="match status" value="1"/>
</dbReference>
<comment type="caution">
    <text evidence="5">The sequence shown here is derived from an EMBL/GenBank/DDBJ whole genome shotgun (WGS) entry which is preliminary data.</text>
</comment>
<dbReference type="PANTHER" id="PTHR42738">
    <property type="entry name" value="HYDROXYMETHYLGLUTARYL-COA LYASE"/>
    <property type="match status" value="1"/>
</dbReference>
<dbReference type="Gene3D" id="3.20.20.70">
    <property type="entry name" value="Aldolase class I"/>
    <property type="match status" value="1"/>
</dbReference>
<gene>
    <name evidence="5" type="ORF">JF887_09830</name>
</gene>
<dbReference type="InterPro" id="IPR000891">
    <property type="entry name" value="PYR_CT"/>
</dbReference>
<evidence type="ECO:0000313" key="6">
    <source>
        <dbReference type="Proteomes" id="UP000614410"/>
    </source>
</evidence>
<dbReference type="Proteomes" id="UP000614410">
    <property type="component" value="Unassembled WGS sequence"/>
</dbReference>
<accession>A0A934KMQ9</accession>
<dbReference type="SUPFAM" id="SSF51569">
    <property type="entry name" value="Aldolase"/>
    <property type="match status" value="1"/>
</dbReference>
<dbReference type="EMBL" id="JAEKNN010000051">
    <property type="protein sequence ID" value="MBJ7609708.1"/>
    <property type="molecule type" value="Genomic_DNA"/>
</dbReference>
<dbReference type="GO" id="GO:0006552">
    <property type="term" value="P:L-leucine catabolic process"/>
    <property type="evidence" value="ECO:0007669"/>
    <property type="project" value="TreeGrafter"/>
</dbReference>
<evidence type="ECO:0000256" key="1">
    <source>
        <dbReference type="ARBA" id="ARBA00009405"/>
    </source>
</evidence>
<sequence>MADVTWTDVAPRDGLQNIAATVPTEVKVRLIEGLLGAGVPRVEATSFVSPRWVPQLADASAVLRALGTEALPRIRVLIPNRRGLELALEHDVRNVLYTIGATDSFNRRNVNRSVAESIEELDGLVADARSSRCDVDVAVSVAFGCPFEGLVGPQRVVDLCEELVRRGVDEVGIADTIGVAHPAAVRDLSTRCFGVVPQGRLSLHVHDTRGLGVANVVSAYEAGVTRFDGSAGGLGGCPFAPRSTGNVCSEDALQAVASVGGRHGCDLDEYCLVSNALAADLGTDLPGKLHRAGVWTAAQVEEQVS</sequence>